<dbReference type="InterPro" id="IPR036028">
    <property type="entry name" value="SH3-like_dom_sf"/>
</dbReference>
<evidence type="ECO:0000259" key="4">
    <source>
        <dbReference type="PROSITE" id="PS50002"/>
    </source>
</evidence>
<dbReference type="EMBL" id="ASPP01007938">
    <property type="protein sequence ID" value="ETO26334.1"/>
    <property type="molecule type" value="Genomic_DNA"/>
</dbReference>
<feature type="domain" description="SH3" evidence="4">
    <location>
        <begin position="1"/>
        <end position="60"/>
    </location>
</feature>
<reference evidence="5 6" key="1">
    <citation type="journal article" date="2013" name="Curr. Biol.">
        <title>The Genome of the Foraminiferan Reticulomyxa filosa.</title>
        <authorList>
            <person name="Glockner G."/>
            <person name="Hulsmann N."/>
            <person name="Schleicher M."/>
            <person name="Noegel A.A."/>
            <person name="Eichinger L."/>
            <person name="Gallinger C."/>
            <person name="Pawlowski J."/>
            <person name="Sierra R."/>
            <person name="Euteneuer U."/>
            <person name="Pillet L."/>
            <person name="Moustafa A."/>
            <person name="Platzer M."/>
            <person name="Groth M."/>
            <person name="Szafranski K."/>
            <person name="Schliwa M."/>
        </authorList>
    </citation>
    <scope>NUCLEOTIDE SEQUENCE [LARGE SCALE GENOMIC DNA]</scope>
</reference>
<dbReference type="Gene3D" id="2.30.30.40">
    <property type="entry name" value="SH3 Domains"/>
    <property type="match status" value="1"/>
</dbReference>
<dbReference type="CDD" id="cd00174">
    <property type="entry name" value="SH3"/>
    <property type="match status" value="1"/>
</dbReference>
<dbReference type="SMART" id="SM00326">
    <property type="entry name" value="SH3"/>
    <property type="match status" value="1"/>
</dbReference>
<name>X6NKT1_RETFI</name>
<proteinExistence type="predicted"/>
<evidence type="ECO:0000256" key="3">
    <source>
        <dbReference type="SAM" id="MobiDB-lite"/>
    </source>
</evidence>
<organism evidence="5 6">
    <name type="scientific">Reticulomyxa filosa</name>
    <dbReference type="NCBI Taxonomy" id="46433"/>
    <lineage>
        <taxon>Eukaryota</taxon>
        <taxon>Sar</taxon>
        <taxon>Rhizaria</taxon>
        <taxon>Retaria</taxon>
        <taxon>Foraminifera</taxon>
        <taxon>Monothalamids</taxon>
        <taxon>Reticulomyxidae</taxon>
        <taxon>Reticulomyxa</taxon>
    </lineage>
</organism>
<protein>
    <recommendedName>
        <fullName evidence="4">SH3 domain-containing protein</fullName>
    </recommendedName>
</protein>
<dbReference type="InterPro" id="IPR001452">
    <property type="entry name" value="SH3_domain"/>
</dbReference>
<accession>X6NKT1</accession>
<feature type="compositionally biased region" description="Polar residues" evidence="3">
    <location>
        <begin position="92"/>
        <end position="103"/>
    </location>
</feature>
<dbReference type="PROSITE" id="PS50002">
    <property type="entry name" value="SH3"/>
    <property type="match status" value="1"/>
</dbReference>
<gene>
    <name evidence="5" type="ORF">RFI_10802</name>
</gene>
<comment type="caution">
    <text evidence="5">The sequence shown here is derived from an EMBL/GenBank/DDBJ whole genome shotgun (WGS) entry which is preliminary data.</text>
</comment>
<dbReference type="PANTHER" id="PTHR46026">
    <property type="entry name" value="RHO-TYPE GUANINE NUCLEOTIDE EXCHANGE FACTOR, ISOFORM F"/>
    <property type="match status" value="1"/>
</dbReference>
<feature type="region of interest" description="Disordered" evidence="3">
    <location>
        <begin position="59"/>
        <end position="103"/>
    </location>
</feature>
<evidence type="ECO:0000313" key="6">
    <source>
        <dbReference type="Proteomes" id="UP000023152"/>
    </source>
</evidence>
<evidence type="ECO:0000256" key="1">
    <source>
        <dbReference type="ARBA" id="ARBA00022443"/>
    </source>
</evidence>
<dbReference type="Proteomes" id="UP000023152">
    <property type="component" value="Unassembled WGS sequence"/>
</dbReference>
<keyword evidence="1 2" id="KW-0728">SH3 domain</keyword>
<dbReference type="PANTHER" id="PTHR46026:SF1">
    <property type="entry name" value="RHO-TYPE GUANINE NUCLEOTIDE EXCHANGE FACTOR, ISOFORM F"/>
    <property type="match status" value="1"/>
</dbReference>
<dbReference type="Pfam" id="PF14604">
    <property type="entry name" value="SH3_9"/>
    <property type="match status" value="1"/>
</dbReference>
<keyword evidence="6" id="KW-1185">Reference proteome</keyword>
<dbReference type="FunFam" id="2.30.30.40:FF:000072">
    <property type="entry name" value="Unconventional Myosin IB"/>
    <property type="match status" value="1"/>
</dbReference>
<sequence length="128" mass="14256">MALFQVIAQHTYSAEDQGQISFKAGDIIDVLEEDESGWWVGTLNGERGYFPATYVEKYEKPKGSTGKKPPPLPSKSQNGTTSNETEVKISKKSASNEQYQQADPNAEIYYSVEVLNLKFNPNAKTRFG</sequence>
<evidence type="ECO:0000256" key="2">
    <source>
        <dbReference type="PROSITE-ProRule" id="PRU00192"/>
    </source>
</evidence>
<dbReference type="AlphaFoldDB" id="X6NKT1"/>
<dbReference type="OrthoDB" id="10255964at2759"/>
<dbReference type="PRINTS" id="PR00452">
    <property type="entry name" value="SH3DOMAIN"/>
</dbReference>
<evidence type="ECO:0000313" key="5">
    <source>
        <dbReference type="EMBL" id="ETO26334.1"/>
    </source>
</evidence>
<dbReference type="SUPFAM" id="SSF50044">
    <property type="entry name" value="SH3-domain"/>
    <property type="match status" value="1"/>
</dbReference>